<dbReference type="Gene3D" id="2.40.10.10">
    <property type="entry name" value="Trypsin-like serine proteases"/>
    <property type="match status" value="2"/>
</dbReference>
<accession>A0A1G7RZA6</accession>
<reference evidence="3 4" key="1">
    <citation type="submission" date="2016-10" db="EMBL/GenBank/DDBJ databases">
        <authorList>
            <person name="de Groot N.N."/>
        </authorList>
    </citation>
    <scope>NUCLEOTIDE SEQUENCE [LARGE SCALE GENOMIC DNA]</scope>
    <source>
        <strain evidence="3 4">DSM 25584</strain>
    </source>
</reference>
<evidence type="ECO:0000313" key="4">
    <source>
        <dbReference type="Proteomes" id="UP000199415"/>
    </source>
</evidence>
<dbReference type="STRING" id="1082479.SAMN05216241_10659"/>
<dbReference type="AlphaFoldDB" id="A0A1G7RZA6"/>
<proteinExistence type="predicted"/>
<dbReference type="GO" id="GO:0004252">
    <property type="term" value="F:serine-type endopeptidase activity"/>
    <property type="evidence" value="ECO:0007669"/>
    <property type="project" value="InterPro"/>
</dbReference>
<dbReference type="PRINTS" id="PR00722">
    <property type="entry name" value="CHYMOTRYPSIN"/>
</dbReference>
<gene>
    <name evidence="3" type="ORF">SAMN05216241_10659</name>
</gene>
<feature type="domain" description="Peptidase S1" evidence="2">
    <location>
        <begin position="31"/>
        <end position="256"/>
    </location>
</feature>
<dbReference type="PANTHER" id="PTHR15462:SF8">
    <property type="entry name" value="SERINE PROTEASE"/>
    <property type="match status" value="1"/>
</dbReference>
<organism evidence="3 4">
    <name type="scientific">Limimonas halophila</name>
    <dbReference type="NCBI Taxonomy" id="1082479"/>
    <lineage>
        <taxon>Bacteria</taxon>
        <taxon>Pseudomonadati</taxon>
        <taxon>Pseudomonadota</taxon>
        <taxon>Alphaproteobacteria</taxon>
        <taxon>Rhodospirillales</taxon>
        <taxon>Rhodovibrionaceae</taxon>
        <taxon>Limimonas</taxon>
    </lineage>
</organism>
<dbReference type="InterPro" id="IPR043504">
    <property type="entry name" value="Peptidase_S1_PA_chymotrypsin"/>
</dbReference>
<dbReference type="SUPFAM" id="SSF50494">
    <property type="entry name" value="Trypsin-like serine proteases"/>
    <property type="match status" value="1"/>
</dbReference>
<dbReference type="Proteomes" id="UP000199415">
    <property type="component" value="Unassembled WGS sequence"/>
</dbReference>
<dbReference type="GO" id="GO:0006508">
    <property type="term" value="P:proteolysis"/>
    <property type="evidence" value="ECO:0007669"/>
    <property type="project" value="InterPro"/>
</dbReference>
<dbReference type="PROSITE" id="PS00134">
    <property type="entry name" value="TRYPSIN_HIS"/>
    <property type="match status" value="1"/>
</dbReference>
<dbReference type="PROSITE" id="PS50240">
    <property type="entry name" value="TRYPSIN_DOM"/>
    <property type="match status" value="1"/>
</dbReference>
<sequence length="256" mass="26685">MPLNAPELKRRSAGLRFGLRIPRRFQGFCGLVGAGAVLSTILVAARPAPAEGVAHRGPRAAVGRIVVAGEPVCTGVLIAERRVLTAAHCVVKTGANAVSTGTVSFAAGWRMGAAAGRAGVARIRLPAGYRRPDGPDSLDALQNDVALLELTDQISVKPLRLADDGPDEAGFTAVGYPAHRPRGQTVQHACTVTPETAGKPVWRTTCFAVGGASGSPLLRDVHPPTILGVIVARDPRTALAVSAARIRQLFPDALRR</sequence>
<evidence type="ECO:0000313" key="3">
    <source>
        <dbReference type="EMBL" id="SDG16096.1"/>
    </source>
</evidence>
<dbReference type="InterPro" id="IPR001314">
    <property type="entry name" value="Peptidase_S1A"/>
</dbReference>
<dbReference type="InterPro" id="IPR018114">
    <property type="entry name" value="TRYPSIN_HIS"/>
</dbReference>
<name>A0A1G7RZA6_9PROT</name>
<evidence type="ECO:0000259" key="2">
    <source>
        <dbReference type="PROSITE" id="PS50240"/>
    </source>
</evidence>
<protein>
    <submittedName>
        <fullName evidence="3">Trypsin-like peptidase domain-containing protein</fullName>
    </submittedName>
</protein>
<dbReference type="EMBL" id="FNCE01000006">
    <property type="protein sequence ID" value="SDG16096.1"/>
    <property type="molecule type" value="Genomic_DNA"/>
</dbReference>
<keyword evidence="4" id="KW-1185">Reference proteome</keyword>
<dbReference type="InterPro" id="IPR001254">
    <property type="entry name" value="Trypsin_dom"/>
</dbReference>
<dbReference type="InterPro" id="IPR050966">
    <property type="entry name" value="Glutamyl_endopeptidase"/>
</dbReference>
<dbReference type="Pfam" id="PF13365">
    <property type="entry name" value="Trypsin_2"/>
    <property type="match status" value="1"/>
</dbReference>
<dbReference type="InterPro" id="IPR009003">
    <property type="entry name" value="Peptidase_S1_PA"/>
</dbReference>
<evidence type="ECO:0000256" key="1">
    <source>
        <dbReference type="ARBA" id="ARBA00022729"/>
    </source>
</evidence>
<dbReference type="PANTHER" id="PTHR15462">
    <property type="entry name" value="SERINE PROTEASE"/>
    <property type="match status" value="1"/>
</dbReference>
<keyword evidence="1" id="KW-0732">Signal</keyword>